<name>A0A532V9P3_UNCT6</name>
<dbReference type="SUPFAM" id="SSF52402">
    <property type="entry name" value="Adenine nucleotide alpha hydrolases-like"/>
    <property type="match status" value="1"/>
</dbReference>
<dbReference type="EMBL" id="NJBO01000002">
    <property type="protein sequence ID" value="TKJ43872.1"/>
    <property type="molecule type" value="Genomic_DNA"/>
</dbReference>
<dbReference type="AlphaFoldDB" id="A0A532V9P3"/>
<dbReference type="Pfam" id="PF01012">
    <property type="entry name" value="ETF"/>
    <property type="match status" value="1"/>
</dbReference>
<proteinExistence type="predicted"/>
<dbReference type="Gene3D" id="3.40.50.620">
    <property type="entry name" value="HUPs"/>
    <property type="match status" value="1"/>
</dbReference>
<feature type="domain" description="Electron transfer flavoprotein alpha/beta-subunit N-terminal" evidence="1">
    <location>
        <begin position="22"/>
        <end position="215"/>
    </location>
</feature>
<comment type="caution">
    <text evidence="2">The sequence shown here is derived from an EMBL/GenBank/DDBJ whole genome shotgun (WGS) entry which is preliminary data.</text>
</comment>
<dbReference type="InterPro" id="IPR014729">
    <property type="entry name" value="Rossmann-like_a/b/a_fold"/>
</dbReference>
<gene>
    <name evidence="2" type="ORF">CEE36_01785</name>
</gene>
<dbReference type="CDD" id="cd01714">
    <property type="entry name" value="ETF_beta"/>
    <property type="match status" value="1"/>
</dbReference>
<protein>
    <submittedName>
        <fullName evidence="2">Electron transfer flavoprotein subunit beta</fullName>
    </submittedName>
</protein>
<reference evidence="2 3" key="1">
    <citation type="submission" date="2017-06" db="EMBL/GenBank/DDBJ databases">
        <title>Novel microbial phyla capable of carbon fixation and sulfur reduction in deep-sea sediments.</title>
        <authorList>
            <person name="Huang J."/>
            <person name="Baker B."/>
            <person name="Wang Y."/>
        </authorList>
    </citation>
    <scope>NUCLEOTIDE SEQUENCE [LARGE SCALE GENOMIC DNA]</scope>
    <source>
        <strain evidence="2">B3_TA06</strain>
    </source>
</reference>
<dbReference type="GO" id="GO:0009055">
    <property type="term" value="F:electron transfer activity"/>
    <property type="evidence" value="ECO:0007669"/>
    <property type="project" value="InterPro"/>
</dbReference>
<evidence type="ECO:0000313" key="3">
    <source>
        <dbReference type="Proteomes" id="UP000317778"/>
    </source>
</evidence>
<dbReference type="InterPro" id="IPR012255">
    <property type="entry name" value="ETF_b"/>
</dbReference>
<evidence type="ECO:0000313" key="2">
    <source>
        <dbReference type="EMBL" id="TKJ43872.1"/>
    </source>
</evidence>
<organism evidence="2 3">
    <name type="scientific">candidate division TA06 bacterium B3_TA06</name>
    <dbReference type="NCBI Taxonomy" id="2012487"/>
    <lineage>
        <taxon>Bacteria</taxon>
        <taxon>Bacteria division TA06</taxon>
    </lineage>
</organism>
<dbReference type="SMART" id="SM00893">
    <property type="entry name" value="ETF"/>
    <property type="match status" value="1"/>
</dbReference>
<dbReference type="PANTHER" id="PTHR21294:SF17">
    <property type="entry name" value="PROTEIN FIXA"/>
    <property type="match status" value="1"/>
</dbReference>
<dbReference type="InterPro" id="IPR033948">
    <property type="entry name" value="ETF_beta_N"/>
</dbReference>
<evidence type="ECO:0000259" key="1">
    <source>
        <dbReference type="SMART" id="SM00893"/>
    </source>
</evidence>
<accession>A0A532V9P3</accession>
<dbReference type="InterPro" id="IPR014730">
    <property type="entry name" value="ETF_a/b_N"/>
</dbReference>
<dbReference type="Proteomes" id="UP000317778">
    <property type="component" value="Unassembled WGS sequence"/>
</dbReference>
<sequence>MRFIVCIKQVPDTTEVRVNPETNTLIREGVPATVNPFDLYAVEEALLLKEKFGGEVIAISMGPPQAEEALREVISMGVDKTILISDSKFAGADTWATSLTLAAAIRKIGDYNIIFTGKQAADGDTAQVGPGIAEFLDIPQATFVRKVDELNPDKQTIRLQSMWEEGSERLELPLPCLITTVKELNEPRLPSLRGKLTAKKAEIPLWSFDELAVEKKHVGLAGSPTQVIKVFPPPPRAEGELFADADPDEAARIIADKLTEKGLL</sequence>
<dbReference type="PANTHER" id="PTHR21294">
    <property type="entry name" value="ELECTRON TRANSFER FLAVOPROTEIN BETA-SUBUNIT"/>
    <property type="match status" value="1"/>
</dbReference>
<dbReference type="PIRSF" id="PIRSF000090">
    <property type="entry name" value="Beta-ETF"/>
    <property type="match status" value="1"/>
</dbReference>